<feature type="chain" id="PRO_5012346043" description="Peptidase C39-like domain-containing protein" evidence="1">
    <location>
        <begin position="32"/>
        <end position="312"/>
    </location>
</feature>
<sequence>MLERATVQNTRIFKKCIALILCICMSGISTAQRERDTSRTSTRQDAIAFISRITELPQSAHWPNIKPALFLQNLKNNIENPLSLHEGNNTNFCAYAAMSYIPLQFDPLGFAKDLLQLYREGKVKMGRVNITPSSEVKLAAGRLAFKGELDIRPADQMWFLALADHFKCYLNIFDKHFDMGDENSFWAATSFGKFNHMIRSLFRYRVEAKGSDLIRPTIDHLYGYLKERVSKGTVALFVNNMSLYQKDHRQVKPGVGTHFIILKDIEEAPDGRINITYWDYGGLTLQQVTPSFLYRLIFGITFCTKRTANAPQ</sequence>
<keyword evidence="1" id="KW-0732">Signal</keyword>
<feature type="signal peptide" evidence="1">
    <location>
        <begin position="1"/>
        <end position="31"/>
    </location>
</feature>
<evidence type="ECO:0000256" key="1">
    <source>
        <dbReference type="SAM" id="SignalP"/>
    </source>
</evidence>
<dbReference type="AlphaFoldDB" id="A0A1T4R9R8"/>
<dbReference type="STRING" id="413434.SAMN04488132_11154"/>
<dbReference type="EMBL" id="FUWH01000011">
    <property type="protein sequence ID" value="SKA12655.1"/>
    <property type="molecule type" value="Genomic_DNA"/>
</dbReference>
<reference evidence="2 3" key="1">
    <citation type="submission" date="2017-02" db="EMBL/GenBank/DDBJ databases">
        <authorList>
            <person name="Peterson S.W."/>
        </authorList>
    </citation>
    <scope>NUCLEOTIDE SEQUENCE [LARGE SCALE GENOMIC DNA]</scope>
    <source>
        <strain evidence="2 3">DSM 22335</strain>
    </source>
</reference>
<evidence type="ECO:0000313" key="3">
    <source>
        <dbReference type="Proteomes" id="UP000190888"/>
    </source>
</evidence>
<keyword evidence="3" id="KW-1185">Reference proteome</keyword>
<proteinExistence type="predicted"/>
<organism evidence="2 3">
    <name type="scientific">Sediminibacterium ginsengisoli</name>
    <dbReference type="NCBI Taxonomy" id="413434"/>
    <lineage>
        <taxon>Bacteria</taxon>
        <taxon>Pseudomonadati</taxon>
        <taxon>Bacteroidota</taxon>
        <taxon>Chitinophagia</taxon>
        <taxon>Chitinophagales</taxon>
        <taxon>Chitinophagaceae</taxon>
        <taxon>Sediminibacterium</taxon>
    </lineage>
</organism>
<accession>A0A1T4R9R8</accession>
<evidence type="ECO:0008006" key="4">
    <source>
        <dbReference type="Google" id="ProtNLM"/>
    </source>
</evidence>
<protein>
    <recommendedName>
        <fullName evidence="4">Peptidase C39-like domain-containing protein</fullName>
    </recommendedName>
</protein>
<gene>
    <name evidence="2" type="ORF">SAMN04488132_11154</name>
</gene>
<evidence type="ECO:0000313" key="2">
    <source>
        <dbReference type="EMBL" id="SKA12655.1"/>
    </source>
</evidence>
<dbReference type="Proteomes" id="UP000190888">
    <property type="component" value="Unassembled WGS sequence"/>
</dbReference>
<name>A0A1T4R9R8_9BACT</name>